<dbReference type="SUPFAM" id="SSF50814">
    <property type="entry name" value="Lipocalins"/>
    <property type="match status" value="1"/>
</dbReference>
<organism evidence="2">
    <name type="scientific">Rhipicephalus appendiculatus</name>
    <name type="common">Brown ear tick</name>
    <dbReference type="NCBI Taxonomy" id="34631"/>
    <lineage>
        <taxon>Eukaryota</taxon>
        <taxon>Metazoa</taxon>
        <taxon>Ecdysozoa</taxon>
        <taxon>Arthropoda</taxon>
        <taxon>Chelicerata</taxon>
        <taxon>Arachnida</taxon>
        <taxon>Acari</taxon>
        <taxon>Parasitiformes</taxon>
        <taxon>Ixodida</taxon>
        <taxon>Ixodoidea</taxon>
        <taxon>Ixodidae</taxon>
        <taxon>Rhipicephalinae</taxon>
        <taxon>Rhipicephalus</taxon>
        <taxon>Rhipicephalus</taxon>
    </lineage>
</organism>
<dbReference type="InterPro" id="IPR012674">
    <property type="entry name" value="Calycin"/>
</dbReference>
<dbReference type="Gene3D" id="2.40.128.20">
    <property type="match status" value="1"/>
</dbReference>
<keyword evidence="1" id="KW-0732">Signal</keyword>
<sequence length="208" mass="23679">MASLTGLILWALTSESIMATKSPFHLPDGVNLSRYHEPWRAVTLDQPIYLFRVSDETRMNTKGLCIRSRHLKGTKQQRMALRTLDFYSANTGSTNISIDARKNDVIYVNVTSEPENFIFLNLPGLRDGDLCTGQYEFSVLFGDNRCLLLETRKLESSGTYIHSTRHSCSLWMTEFGLKERTGCCVFMFSILCGRGVQVFKDSCHKDEK</sequence>
<protein>
    <submittedName>
        <fullName evidence="2">Lipocalin</fullName>
    </submittedName>
</protein>
<dbReference type="AlphaFoldDB" id="A0A131Z7J9"/>
<feature type="signal peptide" evidence="1">
    <location>
        <begin position="1"/>
        <end position="19"/>
    </location>
</feature>
<accession>A0A131Z7J9</accession>
<reference evidence="2" key="1">
    <citation type="journal article" date="2016" name="Ticks Tick Borne Dis.">
        <title>De novo assembly and annotation of the salivary gland transcriptome of Rhipicephalus appendiculatus male and female ticks during blood feeding.</title>
        <authorList>
            <person name="de Castro M.H."/>
            <person name="de Klerk D."/>
            <person name="Pienaar R."/>
            <person name="Latif A.A."/>
            <person name="Rees D.J."/>
            <person name="Mans B.J."/>
        </authorList>
    </citation>
    <scope>NUCLEOTIDE SEQUENCE</scope>
    <source>
        <tissue evidence="2">Salivary glands</tissue>
    </source>
</reference>
<name>A0A131Z7J9_RHIAP</name>
<evidence type="ECO:0000313" key="2">
    <source>
        <dbReference type="EMBL" id="JAP86770.1"/>
    </source>
</evidence>
<proteinExistence type="predicted"/>
<feature type="chain" id="PRO_5007286912" evidence="1">
    <location>
        <begin position="20"/>
        <end position="208"/>
    </location>
</feature>
<evidence type="ECO:0000256" key="1">
    <source>
        <dbReference type="SAM" id="SignalP"/>
    </source>
</evidence>
<dbReference type="EMBL" id="GEDV01001787">
    <property type="protein sequence ID" value="JAP86770.1"/>
    <property type="molecule type" value="Transcribed_RNA"/>
</dbReference>